<sequence>MDQRVTEARQALDAKAVAVSIDWLRECLSFLLAQTPARFVESELMDQVYRQYLLSDLTLCGRPALPPNCVSRHAVDLVSQVPQPALVLQVVDVVDVATPVQQIIEKLEEIEAAKVAQTQAASSSSLLAGLETKQPTRSTTLPRGTLKLALSDGFQTLPALEYQPIPQLSLTIPLGTK</sequence>
<dbReference type="SMART" id="SM01161">
    <property type="entry name" value="DUF1767"/>
    <property type="match status" value="1"/>
</dbReference>
<dbReference type="PANTHER" id="PTHR14790:SF15">
    <property type="entry name" value="RECQ-MEDIATED GENOME INSTABILITY PROTEIN 1"/>
    <property type="match status" value="1"/>
</dbReference>
<feature type="non-terminal residue" evidence="5">
    <location>
        <position position="177"/>
    </location>
</feature>
<dbReference type="GO" id="GO:0000724">
    <property type="term" value="P:double-strand break repair via homologous recombination"/>
    <property type="evidence" value="ECO:0007669"/>
    <property type="project" value="TreeGrafter"/>
</dbReference>
<dbReference type="GO" id="GO:0016604">
    <property type="term" value="C:nuclear body"/>
    <property type="evidence" value="ECO:0007669"/>
    <property type="project" value="TreeGrafter"/>
</dbReference>
<evidence type="ECO:0000256" key="2">
    <source>
        <dbReference type="ARBA" id="ARBA00018987"/>
    </source>
</evidence>
<feature type="domain" description="RMI1 N-terminal" evidence="4">
    <location>
        <begin position="19"/>
        <end position="60"/>
    </location>
</feature>
<dbReference type="Pfam" id="PF08585">
    <property type="entry name" value="RMI1_N_C"/>
    <property type="match status" value="1"/>
</dbReference>
<dbReference type="Pfam" id="PF21000">
    <property type="entry name" value="RMI1_N_N"/>
    <property type="match status" value="1"/>
</dbReference>
<proteinExistence type="inferred from homology"/>
<dbReference type="InterPro" id="IPR042470">
    <property type="entry name" value="RMI1_N_C_sf"/>
</dbReference>
<dbReference type="Gene3D" id="1.10.8.1020">
    <property type="entry name" value="RecQ-mediated genome instability protein 1, N-terminal domain"/>
    <property type="match status" value="1"/>
</dbReference>
<protein>
    <recommendedName>
        <fullName evidence="2">RecQ-mediated genome instability protein 1</fullName>
    </recommendedName>
</protein>
<evidence type="ECO:0000313" key="6">
    <source>
        <dbReference type="Proteomes" id="UP001151582"/>
    </source>
</evidence>
<reference evidence="5" key="1">
    <citation type="submission" date="2022-07" db="EMBL/GenBank/DDBJ databases">
        <title>Phylogenomic reconstructions and comparative analyses of Kickxellomycotina fungi.</title>
        <authorList>
            <person name="Reynolds N.K."/>
            <person name="Stajich J.E."/>
            <person name="Barry K."/>
            <person name="Grigoriev I.V."/>
            <person name="Crous P."/>
            <person name="Smith M.E."/>
        </authorList>
    </citation>
    <scope>NUCLEOTIDE SEQUENCE</scope>
    <source>
        <strain evidence="5">RSA 567</strain>
    </source>
</reference>
<dbReference type="InterPro" id="IPR044881">
    <property type="entry name" value="RMI1_N_N_sf"/>
</dbReference>
<accession>A0A9W8B3H4</accession>
<comment type="similarity">
    <text evidence="1">Belongs to the RMI1 family.</text>
</comment>
<evidence type="ECO:0000259" key="4">
    <source>
        <dbReference type="Pfam" id="PF21000"/>
    </source>
</evidence>
<dbReference type="OrthoDB" id="341511at2759"/>
<name>A0A9W8B3H4_9FUNG</name>
<feature type="domain" description="RecQ mediated genome instability protein 1 OB-fold" evidence="3">
    <location>
        <begin position="78"/>
        <end position="177"/>
    </location>
</feature>
<organism evidence="5 6">
    <name type="scientific">Dimargaris verticillata</name>
    <dbReference type="NCBI Taxonomy" id="2761393"/>
    <lineage>
        <taxon>Eukaryota</taxon>
        <taxon>Fungi</taxon>
        <taxon>Fungi incertae sedis</taxon>
        <taxon>Zoopagomycota</taxon>
        <taxon>Kickxellomycotina</taxon>
        <taxon>Dimargaritomycetes</taxon>
        <taxon>Dimargaritales</taxon>
        <taxon>Dimargaritaceae</taxon>
        <taxon>Dimargaris</taxon>
    </lineage>
</organism>
<gene>
    <name evidence="5" type="ORF">H4R34_004848</name>
</gene>
<dbReference type="GO" id="GO:0000712">
    <property type="term" value="P:resolution of meiotic recombination intermediates"/>
    <property type="evidence" value="ECO:0007669"/>
    <property type="project" value="TreeGrafter"/>
</dbReference>
<dbReference type="EMBL" id="JANBQB010000705">
    <property type="protein sequence ID" value="KAJ1974092.1"/>
    <property type="molecule type" value="Genomic_DNA"/>
</dbReference>
<comment type="caution">
    <text evidence="5">The sequence shown here is derived from an EMBL/GenBank/DDBJ whole genome shotgun (WGS) entry which is preliminary data.</text>
</comment>
<dbReference type="Proteomes" id="UP001151582">
    <property type="component" value="Unassembled WGS sequence"/>
</dbReference>
<dbReference type="PANTHER" id="PTHR14790">
    <property type="entry name" value="RECQ-MEDIATED GENOME INSTABILITY PROTEIN 1 RMI1"/>
    <property type="match status" value="1"/>
</dbReference>
<dbReference type="Gene3D" id="2.40.50.770">
    <property type="entry name" value="RecQ-mediated genome instability protein Rmi1, C-terminal domain"/>
    <property type="match status" value="1"/>
</dbReference>
<evidence type="ECO:0000313" key="5">
    <source>
        <dbReference type="EMBL" id="KAJ1974092.1"/>
    </source>
</evidence>
<dbReference type="InterPro" id="IPR049363">
    <property type="entry name" value="RMI1_N"/>
</dbReference>
<evidence type="ECO:0000256" key="1">
    <source>
        <dbReference type="ARBA" id="ARBA00006395"/>
    </source>
</evidence>
<keyword evidence="6" id="KW-1185">Reference proteome</keyword>
<dbReference type="GO" id="GO:0031422">
    <property type="term" value="C:RecQ family helicase-topoisomerase III complex"/>
    <property type="evidence" value="ECO:0007669"/>
    <property type="project" value="TreeGrafter"/>
</dbReference>
<evidence type="ECO:0000259" key="3">
    <source>
        <dbReference type="Pfam" id="PF08585"/>
    </source>
</evidence>
<dbReference type="InterPro" id="IPR013894">
    <property type="entry name" value="RMI1_OB"/>
</dbReference>
<dbReference type="AlphaFoldDB" id="A0A9W8B3H4"/>